<protein>
    <submittedName>
        <fullName evidence="3">Uncharacterized protein</fullName>
    </submittedName>
</protein>
<feature type="region of interest" description="Disordered" evidence="2">
    <location>
        <begin position="1"/>
        <end position="20"/>
    </location>
</feature>
<organism evidence="3 4">
    <name type="scientific">Volvox africanus</name>
    <dbReference type="NCBI Taxonomy" id="51714"/>
    <lineage>
        <taxon>Eukaryota</taxon>
        <taxon>Viridiplantae</taxon>
        <taxon>Chlorophyta</taxon>
        <taxon>core chlorophytes</taxon>
        <taxon>Chlorophyceae</taxon>
        <taxon>CS clade</taxon>
        <taxon>Chlamydomonadales</taxon>
        <taxon>Volvocaceae</taxon>
        <taxon>Volvox</taxon>
    </lineage>
</organism>
<feature type="compositionally biased region" description="Low complexity" evidence="2">
    <location>
        <begin position="1"/>
        <end position="13"/>
    </location>
</feature>
<evidence type="ECO:0000313" key="4">
    <source>
        <dbReference type="Proteomes" id="UP001165090"/>
    </source>
</evidence>
<comment type="caution">
    <text evidence="3">The sequence shown here is derived from an EMBL/GenBank/DDBJ whole genome shotgun (WGS) entry which is preliminary data.</text>
</comment>
<feature type="non-terminal residue" evidence="3">
    <location>
        <position position="126"/>
    </location>
</feature>
<dbReference type="Proteomes" id="UP001165090">
    <property type="component" value="Unassembled WGS sequence"/>
</dbReference>
<name>A0ABQ5SIN9_9CHLO</name>
<keyword evidence="1" id="KW-0175">Coiled coil</keyword>
<accession>A0ABQ5SIN9</accession>
<feature type="region of interest" description="Disordered" evidence="2">
    <location>
        <begin position="105"/>
        <end position="126"/>
    </location>
</feature>
<evidence type="ECO:0000313" key="3">
    <source>
        <dbReference type="EMBL" id="GLI69217.1"/>
    </source>
</evidence>
<reference evidence="3 4" key="1">
    <citation type="journal article" date="2023" name="IScience">
        <title>Expanded male sex-determining region conserved during the evolution of homothallism in the green alga Volvox.</title>
        <authorList>
            <person name="Yamamoto K."/>
            <person name="Matsuzaki R."/>
            <person name="Mahakham W."/>
            <person name="Heman W."/>
            <person name="Sekimoto H."/>
            <person name="Kawachi M."/>
            <person name="Minakuchi Y."/>
            <person name="Toyoda A."/>
            <person name="Nozaki H."/>
        </authorList>
    </citation>
    <scope>NUCLEOTIDE SEQUENCE [LARGE SCALE GENOMIC DNA]</scope>
    <source>
        <strain evidence="3 4">NIES-4468</strain>
    </source>
</reference>
<gene>
    <name evidence="3" type="ORF">VaNZ11_013790</name>
</gene>
<evidence type="ECO:0000256" key="1">
    <source>
        <dbReference type="SAM" id="Coils"/>
    </source>
</evidence>
<feature type="coiled-coil region" evidence="1">
    <location>
        <begin position="27"/>
        <end position="93"/>
    </location>
</feature>
<evidence type="ECO:0000256" key="2">
    <source>
        <dbReference type="SAM" id="MobiDB-lite"/>
    </source>
</evidence>
<dbReference type="EMBL" id="BSDZ01000080">
    <property type="protein sequence ID" value="GLI69217.1"/>
    <property type="molecule type" value="Genomic_DNA"/>
</dbReference>
<keyword evidence="4" id="KW-1185">Reference proteome</keyword>
<proteinExistence type="predicted"/>
<sequence length="126" mass="13346">MSSSIGNGDSSINEEPKNQLSGCAATEQQLKCQLADSTAQLVEMREQLQWLQAEKEQQIAAVRREAAASQAELEALREQLGLAQQQVAQQEDDLAAATTTIATAATTTTPSAAVDVDLQLVPPPSP</sequence>